<dbReference type="AlphaFoldDB" id="A0A395IV00"/>
<comment type="caution">
    <text evidence="2">The sequence shown here is derived from an EMBL/GenBank/DDBJ whole genome shotgun (WGS) entry which is preliminary data.</text>
</comment>
<dbReference type="OrthoDB" id="3561891at2759"/>
<gene>
    <name evidence="2" type="ORF">DID88_003908</name>
</gene>
<organism evidence="2 3">
    <name type="scientific">Monilinia fructigena</name>
    <dbReference type="NCBI Taxonomy" id="38457"/>
    <lineage>
        <taxon>Eukaryota</taxon>
        <taxon>Fungi</taxon>
        <taxon>Dikarya</taxon>
        <taxon>Ascomycota</taxon>
        <taxon>Pezizomycotina</taxon>
        <taxon>Leotiomycetes</taxon>
        <taxon>Helotiales</taxon>
        <taxon>Sclerotiniaceae</taxon>
        <taxon>Monilinia</taxon>
    </lineage>
</organism>
<reference evidence="2 3" key="1">
    <citation type="submission" date="2018-06" db="EMBL/GenBank/DDBJ databases">
        <title>Genome Sequence of the Brown Rot Fungal Pathogen Monilinia fructigena.</title>
        <authorList>
            <person name="Landi L."/>
            <person name="De Miccolis Angelini R.M."/>
            <person name="Pollastro S."/>
            <person name="Abate D."/>
            <person name="Faretra F."/>
            <person name="Romanazzi G."/>
        </authorList>
    </citation>
    <scope>NUCLEOTIDE SEQUENCE [LARGE SCALE GENOMIC DNA]</scope>
    <source>
        <strain evidence="2 3">Mfrg269</strain>
    </source>
</reference>
<accession>A0A395IV00</accession>
<protein>
    <submittedName>
        <fullName evidence="2">Uncharacterized protein</fullName>
    </submittedName>
</protein>
<evidence type="ECO:0000256" key="1">
    <source>
        <dbReference type="SAM" id="Coils"/>
    </source>
</evidence>
<name>A0A395IV00_9HELO</name>
<sequence length="138" mass="15419">MGNTTIKDTIMEDTVMEDGATEATEVKDAADATPESYALVITKMQAEATKHIKGGELNATDPWEPREYIVGLSVARAWLHKADLGETGVEKVRRIKKEVEEKEQEVKAANEHLRLQFKSLKRLDSKKPAPETIDLTEN</sequence>
<evidence type="ECO:0000313" key="2">
    <source>
        <dbReference type="EMBL" id="RAL63488.1"/>
    </source>
</evidence>
<keyword evidence="1" id="KW-0175">Coiled coil</keyword>
<dbReference type="EMBL" id="QKRW01000019">
    <property type="protein sequence ID" value="RAL63488.1"/>
    <property type="molecule type" value="Genomic_DNA"/>
</dbReference>
<feature type="coiled-coil region" evidence="1">
    <location>
        <begin position="89"/>
        <end position="116"/>
    </location>
</feature>
<dbReference type="Proteomes" id="UP000249056">
    <property type="component" value="Unassembled WGS sequence"/>
</dbReference>
<keyword evidence="3" id="KW-1185">Reference proteome</keyword>
<evidence type="ECO:0000313" key="3">
    <source>
        <dbReference type="Proteomes" id="UP000249056"/>
    </source>
</evidence>
<proteinExistence type="predicted"/>